<dbReference type="PANTHER" id="PTHR12812:SF0">
    <property type="entry name" value="HEPARAN-SULFATE 6-O-SULFOTRANSFERASE"/>
    <property type="match status" value="1"/>
</dbReference>
<keyword evidence="8" id="KW-0804">Transcription</keyword>
<dbReference type="SUPFAM" id="SSF57716">
    <property type="entry name" value="Glucocorticoid receptor-like (DNA-binding domain)"/>
    <property type="match status" value="2"/>
</dbReference>
<keyword evidence="2" id="KW-0808">Transferase</keyword>
<evidence type="ECO:0000256" key="6">
    <source>
        <dbReference type="ARBA" id="ARBA00023125"/>
    </source>
</evidence>
<keyword evidence="9" id="KW-0325">Glycoprotein</keyword>
<dbReference type="EMBL" id="CP126653">
    <property type="protein sequence ID" value="WJZ88674.1"/>
    <property type="molecule type" value="Genomic_DNA"/>
</dbReference>
<dbReference type="SMART" id="SM00401">
    <property type="entry name" value="ZnF_GATA"/>
    <property type="match status" value="2"/>
</dbReference>
<evidence type="ECO:0000256" key="10">
    <source>
        <dbReference type="PROSITE-ProRule" id="PRU00094"/>
    </source>
</evidence>
<evidence type="ECO:0000256" key="2">
    <source>
        <dbReference type="ARBA" id="ARBA00022679"/>
    </source>
</evidence>
<keyword evidence="10" id="KW-0863">Zinc-finger</keyword>
<name>A0ABY9C1L5_VITVI</name>
<evidence type="ECO:0000256" key="8">
    <source>
        <dbReference type="ARBA" id="ARBA00023163"/>
    </source>
</evidence>
<evidence type="ECO:0000256" key="3">
    <source>
        <dbReference type="ARBA" id="ARBA00022692"/>
    </source>
</evidence>
<gene>
    <name evidence="14" type="ORF">VitviT2T_007952</name>
</gene>
<feature type="domain" description="GATA-type" evidence="13">
    <location>
        <begin position="927"/>
        <end position="959"/>
    </location>
</feature>
<dbReference type="PANTHER" id="PTHR12812">
    <property type="entry name" value="HEPARAN SULFATE 6-O-SULFOTRANSFERASE 3"/>
    <property type="match status" value="1"/>
</dbReference>
<dbReference type="InterPro" id="IPR013088">
    <property type="entry name" value="Znf_NHR/GATA"/>
</dbReference>
<evidence type="ECO:0000256" key="12">
    <source>
        <dbReference type="SAM" id="SignalP"/>
    </source>
</evidence>
<feature type="domain" description="GATA-type" evidence="13">
    <location>
        <begin position="727"/>
        <end position="758"/>
    </location>
</feature>
<keyword evidence="10" id="KW-0479">Metal-binding</keyword>
<dbReference type="PROSITE" id="PS00344">
    <property type="entry name" value="GATA_ZN_FINGER_1"/>
    <property type="match status" value="2"/>
</dbReference>
<evidence type="ECO:0000259" key="13">
    <source>
        <dbReference type="PROSITE" id="PS50114"/>
    </source>
</evidence>
<evidence type="ECO:0000256" key="7">
    <source>
        <dbReference type="ARBA" id="ARBA00023136"/>
    </source>
</evidence>
<protein>
    <recommendedName>
        <fullName evidence="13">GATA-type domain-containing protein</fullName>
    </recommendedName>
</protein>
<keyword evidence="5" id="KW-0805">Transcription regulation</keyword>
<feature type="compositionally biased region" description="Polar residues" evidence="11">
    <location>
        <begin position="327"/>
        <end position="342"/>
    </location>
</feature>
<dbReference type="Gene3D" id="3.40.50.300">
    <property type="entry name" value="P-loop containing nucleotide triphosphate hydrolases"/>
    <property type="match status" value="1"/>
</dbReference>
<feature type="compositionally biased region" description="Basic and acidic residues" evidence="11">
    <location>
        <begin position="343"/>
        <end position="352"/>
    </location>
</feature>
<dbReference type="Gene3D" id="3.30.50.10">
    <property type="entry name" value="Erythroid Transcription Factor GATA-1, subunit A"/>
    <property type="match status" value="2"/>
</dbReference>
<accession>A0ABY9C1L5</accession>
<reference evidence="14 15" key="1">
    <citation type="journal article" date="2023" name="Hortic Res">
        <title>The complete reference genome for grapevine (Vitis vinifera L.) genetics and breeding.</title>
        <authorList>
            <person name="Shi X."/>
            <person name="Cao S."/>
            <person name="Wang X."/>
            <person name="Huang S."/>
            <person name="Wang Y."/>
            <person name="Liu Z."/>
            <person name="Liu W."/>
            <person name="Leng X."/>
            <person name="Peng Y."/>
            <person name="Wang N."/>
            <person name="Wang Y."/>
            <person name="Ma Z."/>
            <person name="Xu X."/>
            <person name="Zhang F."/>
            <person name="Xue H."/>
            <person name="Zhong H."/>
            <person name="Wang Y."/>
            <person name="Zhang K."/>
            <person name="Velt A."/>
            <person name="Avia K."/>
            <person name="Holtgrawe D."/>
            <person name="Grimplet J."/>
            <person name="Matus J.T."/>
            <person name="Ware D."/>
            <person name="Wu X."/>
            <person name="Wang H."/>
            <person name="Liu C."/>
            <person name="Fang Y."/>
            <person name="Rustenholz C."/>
            <person name="Cheng Z."/>
            <person name="Xiao H."/>
            <person name="Zhou Y."/>
        </authorList>
    </citation>
    <scope>NUCLEOTIDE SEQUENCE [LARGE SCALE GENOMIC DNA]</scope>
    <source>
        <strain evidence="15">cv. Pinot noir / PN40024</strain>
        <tissue evidence="14">Leaf</tissue>
    </source>
</reference>
<feature type="signal peptide" evidence="12">
    <location>
        <begin position="1"/>
        <end position="26"/>
    </location>
</feature>
<keyword evidence="12" id="KW-0732">Signal</keyword>
<keyword evidence="10" id="KW-0862">Zinc</keyword>
<keyword evidence="7" id="KW-0472">Membrane</keyword>
<dbReference type="SUPFAM" id="SSF52540">
    <property type="entry name" value="P-loop containing nucleoside triphosphate hydrolases"/>
    <property type="match status" value="1"/>
</dbReference>
<dbReference type="Proteomes" id="UP001227230">
    <property type="component" value="Chromosome 6"/>
</dbReference>
<comment type="subcellular location">
    <subcellularLocation>
        <location evidence="1">Membrane</location>
        <topology evidence="1">Single-pass membrane protein</topology>
    </subcellularLocation>
</comment>
<feature type="chain" id="PRO_5046881146" description="GATA-type domain-containing protein" evidence="12">
    <location>
        <begin position="27"/>
        <end position="1005"/>
    </location>
</feature>
<evidence type="ECO:0000313" key="15">
    <source>
        <dbReference type="Proteomes" id="UP001227230"/>
    </source>
</evidence>
<organism evidence="14 15">
    <name type="scientific">Vitis vinifera</name>
    <name type="common">Grape</name>
    <dbReference type="NCBI Taxonomy" id="29760"/>
    <lineage>
        <taxon>Eukaryota</taxon>
        <taxon>Viridiplantae</taxon>
        <taxon>Streptophyta</taxon>
        <taxon>Embryophyta</taxon>
        <taxon>Tracheophyta</taxon>
        <taxon>Spermatophyta</taxon>
        <taxon>Magnoliopsida</taxon>
        <taxon>eudicotyledons</taxon>
        <taxon>Gunneridae</taxon>
        <taxon>Pentapetalae</taxon>
        <taxon>rosids</taxon>
        <taxon>Vitales</taxon>
        <taxon>Vitaceae</taxon>
        <taxon>Viteae</taxon>
        <taxon>Vitis</taxon>
    </lineage>
</organism>
<dbReference type="InterPro" id="IPR010635">
    <property type="entry name" value="Heparan_SO4-6-sulfoTrfase"/>
</dbReference>
<dbReference type="Pfam" id="PF00320">
    <property type="entry name" value="GATA"/>
    <property type="match status" value="2"/>
</dbReference>
<evidence type="ECO:0000256" key="11">
    <source>
        <dbReference type="SAM" id="MobiDB-lite"/>
    </source>
</evidence>
<evidence type="ECO:0000256" key="9">
    <source>
        <dbReference type="ARBA" id="ARBA00023180"/>
    </source>
</evidence>
<evidence type="ECO:0000256" key="4">
    <source>
        <dbReference type="ARBA" id="ARBA00022989"/>
    </source>
</evidence>
<dbReference type="PROSITE" id="PS50114">
    <property type="entry name" value="GATA_ZN_FINGER_2"/>
    <property type="match status" value="2"/>
</dbReference>
<evidence type="ECO:0000256" key="1">
    <source>
        <dbReference type="ARBA" id="ARBA00004167"/>
    </source>
</evidence>
<keyword evidence="3" id="KW-0812">Transmembrane</keyword>
<feature type="region of interest" description="Disordered" evidence="11">
    <location>
        <begin position="327"/>
        <end position="380"/>
    </location>
</feature>
<keyword evidence="15" id="KW-1185">Reference proteome</keyword>
<evidence type="ECO:0000313" key="14">
    <source>
        <dbReference type="EMBL" id="WJZ88674.1"/>
    </source>
</evidence>
<keyword evidence="4" id="KW-1133">Transmembrane helix</keyword>
<proteinExistence type="predicted"/>
<dbReference type="InterPro" id="IPR000679">
    <property type="entry name" value="Znf_GATA"/>
</dbReference>
<dbReference type="InterPro" id="IPR027417">
    <property type="entry name" value="P-loop_NTPase"/>
</dbReference>
<keyword evidence="6" id="KW-0238">DNA-binding</keyword>
<dbReference type="CDD" id="cd00202">
    <property type="entry name" value="ZnF_GATA"/>
    <property type="match status" value="2"/>
</dbReference>
<sequence>MDPALKYAMLLILLGWVIWDVFPVSSLVNASPAKHDFGHCERTVKKWASSSLDLEVKEDKHTLQDLLFFLHVPRTGGRTYFHCFLKRLYPSSLECPRSYDKLRFDPSKPNCRLLVTHDDYSMMSKLPREKTSVVTILRNPLDRVFSAYEFSVEVAARFLVHPNLTSAKQMALRIRSKTKGVSTLDIWPWKYLVPWMRDDLFARRDARKDKGPNYVKGNDSYNMEEIVMPLHEYINDPIARDIIHNGATFQVAGLTNNSYLAEVHEVRHCVQKYQTLGAFVLEVAKKRLDNMLYVGITEDHKESATMFGNMVGAQVISQLMASSSSMEGAANNLSEQSTSFPDSKSDNSHHQDPNNSTGQEAGEIDSTIPSTENVETTKENITVGELMKSYEVCISSLRKTQSYRRTNSLKAISPANFSKETRLQVPQMVLQQIISLNSLDVELYKYAQSIFAKQHKHFMRKLDTTDMQESIFDIAYDNPLWKVVSLAISLKRLRGRSNGNEICPGELRFQVFSVQSLMLTSHLRGFSILRQTNVMMNNSKGLSEYYVLQKFNMIDSGLFDENGNGNDHSSDDMFDGIIDIFDFPMEDVDIGGEVEELQRESSPLNDLLALPCPFSGNSCNDTSNLRTIPSDEAPRTEPIVIDTCSGNISLHGDSSDDKESLLLQNSTTSESGKSASEPFAQTIEASEGYPNFMKGKQKKKKRKKLSLLSGAMGVKKQWWQQPITIGRCMHCNVTRTPQWREGPNGPKTLCNACGVCYKRGSLFPEYRPASSPTFVPSLHTNSRRKVTEMRHKAGQEAAVGASPTFLTTPLHTNSRDKVIKMSNKAGQAGDSCSEVVEIRNKGIQVGATFLATSDSKPDEKVTEADMEASTAVSPIPVATLPSPHRKVIKMRSNGGQEAAMATTPTFVASLHSNSHKKCSFQQPVTVRKCMHCEAAQTPLWRQGPWGPKSLCNACGIRYKSGRLFPEYGNVPPLTTHSMNKGKAKKKSRENIKAVQLLVTPFSLPV</sequence>
<evidence type="ECO:0000256" key="5">
    <source>
        <dbReference type="ARBA" id="ARBA00023015"/>
    </source>
</evidence>